<evidence type="ECO:0000256" key="3">
    <source>
        <dbReference type="ARBA" id="ARBA00023163"/>
    </source>
</evidence>
<keyword evidence="1" id="KW-0805">Transcription regulation</keyword>
<dbReference type="GO" id="GO:0003700">
    <property type="term" value="F:DNA-binding transcription factor activity"/>
    <property type="evidence" value="ECO:0007669"/>
    <property type="project" value="TreeGrafter"/>
</dbReference>
<evidence type="ECO:0000259" key="5">
    <source>
        <dbReference type="PROSITE" id="PS50932"/>
    </source>
</evidence>
<dbReference type="SUPFAM" id="SSF53822">
    <property type="entry name" value="Periplasmic binding protein-like I"/>
    <property type="match status" value="1"/>
</dbReference>
<reference evidence="6 7" key="1">
    <citation type="submission" date="2019-03" db="EMBL/GenBank/DDBJ databases">
        <title>Genomic Encyclopedia of Type Strains, Phase IV (KMG-V): Genome sequencing to study the core and pangenomes of soil and plant-associated prokaryotes.</title>
        <authorList>
            <person name="Whitman W."/>
        </authorList>
    </citation>
    <scope>NUCLEOTIDE SEQUENCE [LARGE SCALE GENOMIC DNA]</scope>
    <source>
        <strain evidence="6 7">23C40</strain>
    </source>
</reference>
<accession>A0A4V6NKU8</accession>
<dbReference type="SMART" id="SM00354">
    <property type="entry name" value="HTH_LACI"/>
    <property type="match status" value="1"/>
</dbReference>
<dbReference type="CDD" id="cd20009">
    <property type="entry name" value="PBP1_RafR-like"/>
    <property type="match status" value="1"/>
</dbReference>
<dbReference type="InterPro" id="IPR028082">
    <property type="entry name" value="Peripla_BP_I"/>
</dbReference>
<gene>
    <name evidence="6" type="ORF">EV184_111112</name>
</gene>
<keyword evidence="2" id="KW-0238">DNA-binding</keyword>
<name>A0A4V6NKU8_9HYPH</name>
<evidence type="ECO:0000256" key="4">
    <source>
        <dbReference type="SAM" id="MobiDB-lite"/>
    </source>
</evidence>
<dbReference type="InterPro" id="IPR001761">
    <property type="entry name" value="Peripla_BP/Lac1_sug-bd_dom"/>
</dbReference>
<dbReference type="Pfam" id="PF00532">
    <property type="entry name" value="Peripla_BP_1"/>
    <property type="match status" value="1"/>
</dbReference>
<sequence length="356" mass="39007">MTGMEDRTRNRPAAAPPTEGGRPTLKTIAFMTGLGITTVSRALKDAPDIGAETKERVRLVAKQIGYQPNRAGVRLRTGKTNVISLVLTLEEEIMGITSPMVIGITEILAGTPYHLVVTPYSSSKDPLGPIRYILDTGAADGVIISRMEPHDPRVTLLTERQFPFATHGRTEMGIVHPYHDFDNGRFAYEAVRKLVERGRRRLVLLEPPPHLTFHSHMRTGFDQGLKEFGAESVSFHQVNIDYSLVAIRDAFEKLMGSSDAADGIVSGSGSGAIALIAGIEAARKKLGEDADMVSKVPSDFLRWLRPEVMTMYEDIRVAGRELAKAVIGRIEGKPPETLQSLSQPEFQPPMARSPEA</sequence>
<dbReference type="SUPFAM" id="SSF47413">
    <property type="entry name" value="lambda repressor-like DNA-binding domains"/>
    <property type="match status" value="1"/>
</dbReference>
<feature type="domain" description="HTH lacI-type" evidence="5">
    <location>
        <begin position="23"/>
        <end position="77"/>
    </location>
</feature>
<protein>
    <submittedName>
        <fullName evidence="6">LacI family transcriptional regulator</fullName>
    </submittedName>
</protein>
<organism evidence="6 7">
    <name type="scientific">Sinorhizobium americanum</name>
    <dbReference type="NCBI Taxonomy" id="194963"/>
    <lineage>
        <taxon>Bacteria</taxon>
        <taxon>Pseudomonadati</taxon>
        <taxon>Pseudomonadota</taxon>
        <taxon>Alphaproteobacteria</taxon>
        <taxon>Hyphomicrobiales</taxon>
        <taxon>Rhizobiaceae</taxon>
        <taxon>Sinorhizobium/Ensifer group</taxon>
        <taxon>Sinorhizobium</taxon>
    </lineage>
</organism>
<dbReference type="EMBL" id="SLVU01000011">
    <property type="protein sequence ID" value="TCN29010.1"/>
    <property type="molecule type" value="Genomic_DNA"/>
</dbReference>
<evidence type="ECO:0000313" key="7">
    <source>
        <dbReference type="Proteomes" id="UP000295043"/>
    </source>
</evidence>
<dbReference type="Gene3D" id="1.10.260.40">
    <property type="entry name" value="lambda repressor-like DNA-binding domains"/>
    <property type="match status" value="1"/>
</dbReference>
<dbReference type="InterPro" id="IPR010982">
    <property type="entry name" value="Lambda_DNA-bd_dom_sf"/>
</dbReference>
<dbReference type="PANTHER" id="PTHR30146:SF155">
    <property type="entry name" value="ALANINE RACEMASE"/>
    <property type="match status" value="1"/>
</dbReference>
<comment type="caution">
    <text evidence="6">The sequence shown here is derived from an EMBL/GenBank/DDBJ whole genome shotgun (WGS) entry which is preliminary data.</text>
</comment>
<dbReference type="InterPro" id="IPR000843">
    <property type="entry name" value="HTH_LacI"/>
</dbReference>
<evidence type="ECO:0000313" key="6">
    <source>
        <dbReference type="EMBL" id="TCN29010.1"/>
    </source>
</evidence>
<dbReference type="Proteomes" id="UP000295043">
    <property type="component" value="Unassembled WGS sequence"/>
</dbReference>
<feature type="region of interest" description="Disordered" evidence="4">
    <location>
        <begin position="1"/>
        <end position="24"/>
    </location>
</feature>
<dbReference type="GO" id="GO:0000976">
    <property type="term" value="F:transcription cis-regulatory region binding"/>
    <property type="evidence" value="ECO:0007669"/>
    <property type="project" value="TreeGrafter"/>
</dbReference>
<proteinExistence type="predicted"/>
<feature type="region of interest" description="Disordered" evidence="4">
    <location>
        <begin position="333"/>
        <end position="356"/>
    </location>
</feature>
<evidence type="ECO:0000256" key="1">
    <source>
        <dbReference type="ARBA" id="ARBA00023015"/>
    </source>
</evidence>
<dbReference type="PANTHER" id="PTHR30146">
    <property type="entry name" value="LACI-RELATED TRANSCRIPTIONAL REPRESSOR"/>
    <property type="match status" value="1"/>
</dbReference>
<keyword evidence="3" id="KW-0804">Transcription</keyword>
<dbReference type="Gene3D" id="3.40.50.2300">
    <property type="match status" value="2"/>
</dbReference>
<dbReference type="AlphaFoldDB" id="A0A4V6NKU8"/>
<evidence type="ECO:0000256" key="2">
    <source>
        <dbReference type="ARBA" id="ARBA00023125"/>
    </source>
</evidence>
<dbReference type="Pfam" id="PF00356">
    <property type="entry name" value="LacI"/>
    <property type="match status" value="1"/>
</dbReference>
<dbReference type="PROSITE" id="PS50932">
    <property type="entry name" value="HTH_LACI_2"/>
    <property type="match status" value="1"/>
</dbReference>
<dbReference type="CDD" id="cd01392">
    <property type="entry name" value="HTH_LacI"/>
    <property type="match status" value="1"/>
</dbReference>